<organism evidence="2 3">
    <name type="scientific">Apiospora arundinis</name>
    <dbReference type="NCBI Taxonomy" id="335852"/>
    <lineage>
        <taxon>Eukaryota</taxon>
        <taxon>Fungi</taxon>
        <taxon>Dikarya</taxon>
        <taxon>Ascomycota</taxon>
        <taxon>Pezizomycotina</taxon>
        <taxon>Sordariomycetes</taxon>
        <taxon>Xylariomycetidae</taxon>
        <taxon>Amphisphaeriales</taxon>
        <taxon>Apiosporaceae</taxon>
        <taxon>Apiospora</taxon>
    </lineage>
</organism>
<reference evidence="2 3" key="1">
    <citation type="journal article" date="2024" name="IMA Fungus">
        <title>Apiospora arundinis, a panoply of carbohydrate-active enzymes and secondary metabolites.</title>
        <authorList>
            <person name="Sorensen T."/>
            <person name="Petersen C."/>
            <person name="Muurmann A.T."/>
            <person name="Christiansen J.V."/>
            <person name="Brundto M.L."/>
            <person name="Overgaard C.K."/>
            <person name="Boysen A.T."/>
            <person name="Wollenberg R.D."/>
            <person name="Larsen T.O."/>
            <person name="Sorensen J.L."/>
            <person name="Nielsen K.L."/>
            <person name="Sondergaard T.E."/>
        </authorList>
    </citation>
    <scope>NUCLEOTIDE SEQUENCE [LARGE SCALE GENOMIC DNA]</scope>
    <source>
        <strain evidence="2 3">AAU 773</strain>
    </source>
</reference>
<feature type="chain" id="PRO_5046466792" description="Secreted protein" evidence="1">
    <location>
        <begin position="20"/>
        <end position="186"/>
    </location>
</feature>
<proteinExistence type="predicted"/>
<feature type="signal peptide" evidence="1">
    <location>
        <begin position="1"/>
        <end position="19"/>
    </location>
</feature>
<name>A0ABR2IV34_9PEZI</name>
<keyword evidence="1" id="KW-0732">Signal</keyword>
<dbReference type="Proteomes" id="UP001390339">
    <property type="component" value="Unassembled WGS sequence"/>
</dbReference>
<dbReference type="EMBL" id="JAPCWZ010000004">
    <property type="protein sequence ID" value="KAK8868456.1"/>
    <property type="molecule type" value="Genomic_DNA"/>
</dbReference>
<sequence>MHFLSIAISTTAFASLAVGIESPIPGYGVETLQWKVDVAPGETKVMNGTVEEVYQQILKSNPEFKLGGDAQALRRATHLQKRSVNCGTWPLADKGRIQQGINYLRGVGGAPRNGPGPGNCGRVSCSYNAAIWWCNDDRSPKTLDNWNWIADSAQYILSVCAPSVNQVSGQNFERGNWNTIVKRDGC</sequence>
<keyword evidence="3" id="KW-1185">Reference proteome</keyword>
<protein>
    <recommendedName>
        <fullName evidence="4">Secreted protein</fullName>
    </recommendedName>
</protein>
<dbReference type="PANTHER" id="PTHR35605:SF1">
    <property type="entry name" value="ECP2 EFFECTOR PROTEIN DOMAIN-CONTAINING PROTEIN-RELATED"/>
    <property type="match status" value="1"/>
</dbReference>
<comment type="caution">
    <text evidence="2">The sequence shown here is derived from an EMBL/GenBank/DDBJ whole genome shotgun (WGS) entry which is preliminary data.</text>
</comment>
<evidence type="ECO:0008006" key="4">
    <source>
        <dbReference type="Google" id="ProtNLM"/>
    </source>
</evidence>
<evidence type="ECO:0000256" key="1">
    <source>
        <dbReference type="SAM" id="SignalP"/>
    </source>
</evidence>
<gene>
    <name evidence="2" type="ORF">PGQ11_007034</name>
</gene>
<dbReference type="PANTHER" id="PTHR35605">
    <property type="entry name" value="ECP2 EFFECTOR PROTEIN DOMAIN-CONTAINING PROTEIN-RELATED"/>
    <property type="match status" value="1"/>
</dbReference>
<evidence type="ECO:0000313" key="3">
    <source>
        <dbReference type="Proteomes" id="UP001390339"/>
    </source>
</evidence>
<accession>A0ABR2IV34</accession>
<evidence type="ECO:0000313" key="2">
    <source>
        <dbReference type="EMBL" id="KAK8868456.1"/>
    </source>
</evidence>